<evidence type="ECO:0000256" key="3">
    <source>
        <dbReference type="ARBA" id="ARBA00022729"/>
    </source>
</evidence>
<keyword evidence="4" id="KW-0106">Calcium</keyword>
<evidence type="ECO:0000313" key="9">
    <source>
        <dbReference type="Proteomes" id="UP001304515"/>
    </source>
</evidence>
<feature type="domain" description="RapA2 cadherin-like" evidence="6">
    <location>
        <begin position="559"/>
        <end position="638"/>
    </location>
</feature>
<keyword evidence="2" id="KW-0964">Secreted</keyword>
<dbReference type="InterPro" id="IPR059100">
    <property type="entry name" value="TSP3_bac"/>
</dbReference>
<gene>
    <name evidence="8" type="ORF">RN605_03735</name>
    <name evidence="7" type="ORF">RN608_10435</name>
</gene>
<dbReference type="GO" id="GO:0005509">
    <property type="term" value="F:calcium ion binding"/>
    <property type="evidence" value="ECO:0007669"/>
    <property type="project" value="InterPro"/>
</dbReference>
<dbReference type="InterPro" id="IPR040853">
    <property type="entry name" value="RapA2_cadherin-like"/>
</dbReference>
<evidence type="ECO:0000259" key="6">
    <source>
        <dbReference type="Pfam" id="PF17803"/>
    </source>
</evidence>
<dbReference type="Pfam" id="PF17803">
    <property type="entry name" value="Cadherin_4"/>
    <property type="match status" value="1"/>
</dbReference>
<dbReference type="Proteomes" id="UP001304515">
    <property type="component" value="Chromosome"/>
</dbReference>
<dbReference type="EMBL" id="CP134890">
    <property type="protein sequence ID" value="WNM22479.1"/>
    <property type="molecule type" value="Genomic_DNA"/>
</dbReference>
<sequence>MSKAIVFLMLLGSFLTANAQGTPDDIDGDGVPNSIDLDDDNDGILDTVENVINYIQLNGFTAYYPAVIPSSGLVTGNRLIKVNALTYLGSSYDAVLEFTDVQPGSGRVRLIGGGDIALQDIYAYQNPYFAYTIKFVPTGTATPTGPITGAVINNVAITIADIDGNGNSSDMGDVAGYAFANNITGAPIVGANLVNQGFTFGTSGIGGPGPAFDYYRPFQLTATNGAPNTTILADPLYMVTTYQDVYSSSEFIYGATGTETSEIGERRSQIFVRLGNINGVDTDGDGIINQYDLDSDNDGCSDSNEYYYDSNLAGPGQQYGQTGGNVAPVDVNGLVIGASYSGYYALAITVNGVSAFTSPVNQVINVGANTSFSVTPTGATGITTFVWQVSTNGGLTWTDVINGGVYSGANTTTLTLTGVPYSMNNYQFRLKVTDSDYVCGDSFSAPATLTFLNAAPDAVDDNLSANPLLEDGPNGTVNVIANDTDPDGNPTAPVNGAGQFTVDLDASTPGIQTTVTTPEGVWTLDPATGIVTFNPADNYFGTATLVYTLCDPSGACDSATITFVVNPVNDPPVAVDDTITTPYFTSVTIPVASNDYDIDGTINVATIDLDPSTPGIQTTFTVPGEGTYTANSDGTVTFTPVEGFEGSTTPIGYVIQDNEGLISNIGTISIVVGPCSTDPNGDCDLDGLSNSEEINIGTDPNNPDTDGDGVLDGTEVADNTNPLDFCESIEEHATLPQSQEFMDADCDGDGLVNGQEIGNIIGQPFDSNGNGIPDYLEVNNYYLSNYEDDLEIFNGVSPSSDDIKNNVFTIRNIEMYPNNTLQIFNQWGVVVYDVSGYGTNNKYFRGVSEGRATVSTSSELPEGTYFYVLKYVNSSGKNKERSGYLYLTR</sequence>
<reference evidence="8 9" key="1">
    <citation type="submission" date="2023-09" db="EMBL/GenBank/DDBJ databases">
        <title>Flavobacterium sp. a novel bacteria isolate from Pepper rhizosphere.</title>
        <authorList>
            <person name="Peng Y."/>
            <person name="Lee J."/>
        </authorList>
    </citation>
    <scope>NUCLEOTIDE SEQUENCE [LARGE SCALE GENOMIC DNA]</scope>
    <source>
        <strain evidence="7">PMR2A8</strain>
        <strain evidence="8 9">PMTSA4</strain>
    </source>
</reference>
<dbReference type="NCBIfam" id="TIGR04225">
    <property type="entry name" value="CshA_fibril_rpt"/>
    <property type="match status" value="1"/>
</dbReference>
<keyword evidence="9" id="KW-1185">Reference proteome</keyword>
<protein>
    <submittedName>
        <fullName evidence="8">Gliding motility-associated C-terminal domain-containing protein</fullName>
    </submittedName>
</protein>
<evidence type="ECO:0000313" key="8">
    <source>
        <dbReference type="EMBL" id="WNM22479.1"/>
    </source>
</evidence>
<dbReference type="InterPro" id="IPR028974">
    <property type="entry name" value="TSP_type-3_rpt"/>
</dbReference>
<dbReference type="KEGG" id="fcj:RN605_03735"/>
<proteinExistence type="predicted"/>
<dbReference type="RefSeq" id="WP_313322338.1">
    <property type="nucleotide sequence ID" value="NZ_CP134878.1"/>
</dbReference>
<dbReference type="InterPro" id="IPR018247">
    <property type="entry name" value="EF_Hand_1_Ca_BS"/>
</dbReference>
<organism evidence="8 9">
    <name type="scientific">Flavobacterium capsici</name>
    <dbReference type="NCBI Taxonomy" id="3075618"/>
    <lineage>
        <taxon>Bacteria</taxon>
        <taxon>Pseudomonadati</taxon>
        <taxon>Bacteroidota</taxon>
        <taxon>Flavobacteriia</taxon>
        <taxon>Flavobacteriales</taxon>
        <taxon>Flavobacteriaceae</taxon>
        <taxon>Flavobacterium</taxon>
    </lineage>
</organism>
<accession>A0AA96F1J6</accession>
<accession>A0AA96EWG9</accession>
<feature type="chain" id="PRO_5044705281" evidence="5">
    <location>
        <begin position="20"/>
        <end position="889"/>
    </location>
</feature>
<dbReference type="Pfam" id="PF13585">
    <property type="entry name" value="CHU_C"/>
    <property type="match status" value="1"/>
</dbReference>
<dbReference type="InterPro" id="IPR026395">
    <property type="entry name" value="CshA_fibril"/>
</dbReference>
<evidence type="ECO:0000313" key="7">
    <source>
        <dbReference type="EMBL" id="WNM18428.1"/>
    </source>
</evidence>
<dbReference type="SUPFAM" id="SSF103647">
    <property type="entry name" value="TSP type-3 repeat"/>
    <property type="match status" value="2"/>
</dbReference>
<dbReference type="Pfam" id="PF18884">
    <property type="entry name" value="TSP3_bac"/>
    <property type="match status" value="2"/>
</dbReference>
<feature type="signal peptide" evidence="5">
    <location>
        <begin position="1"/>
        <end position="19"/>
    </location>
</feature>
<dbReference type="AlphaFoldDB" id="A0AA96F1J6"/>
<evidence type="ECO:0000256" key="4">
    <source>
        <dbReference type="ARBA" id="ARBA00022837"/>
    </source>
</evidence>
<comment type="subcellular location">
    <subcellularLocation>
        <location evidence="1">Secreted</location>
    </subcellularLocation>
</comment>
<keyword evidence="3 5" id="KW-0732">Signal</keyword>
<evidence type="ECO:0000256" key="1">
    <source>
        <dbReference type="ARBA" id="ARBA00004613"/>
    </source>
</evidence>
<evidence type="ECO:0000256" key="5">
    <source>
        <dbReference type="SAM" id="SignalP"/>
    </source>
</evidence>
<name>A0AA96F1J6_9FLAO</name>
<evidence type="ECO:0000256" key="2">
    <source>
        <dbReference type="ARBA" id="ARBA00022525"/>
    </source>
</evidence>
<dbReference type="EMBL" id="CP134878">
    <property type="protein sequence ID" value="WNM18428.1"/>
    <property type="molecule type" value="Genomic_DNA"/>
</dbReference>
<dbReference type="PROSITE" id="PS00018">
    <property type="entry name" value="EF_HAND_1"/>
    <property type="match status" value="2"/>
</dbReference>